<dbReference type="InterPro" id="IPR029044">
    <property type="entry name" value="Nucleotide-diphossugar_trans"/>
</dbReference>
<reference evidence="2 3" key="1">
    <citation type="journal article" date="2019" name="Appl. Environ. Microbiol.">
        <title>Environmental Evidence and Genomic Insight of Iron-oxidizing Bacteria Preference Towards More Corrosion Resistant Stainless Steel at Higher Salinities.</title>
        <authorList>
            <person name="Garrison C.E."/>
            <person name="Price K.A."/>
            <person name="Field E.K."/>
        </authorList>
    </citation>
    <scope>NUCLEOTIDE SEQUENCE [LARGE SCALE GENOMIC DNA]</scope>
    <source>
        <strain evidence="2 3">P3</strain>
    </source>
</reference>
<dbReference type="PANTHER" id="PTHR43685:SF2">
    <property type="entry name" value="GLYCOSYLTRANSFERASE 2-LIKE DOMAIN-CONTAINING PROTEIN"/>
    <property type="match status" value="1"/>
</dbReference>
<dbReference type="Gene3D" id="3.90.550.10">
    <property type="entry name" value="Spore Coat Polysaccharide Biosynthesis Protein SpsA, Chain A"/>
    <property type="match status" value="1"/>
</dbReference>
<dbReference type="AlphaFoldDB" id="A0A5R9GKT5"/>
<dbReference type="GO" id="GO:0016740">
    <property type="term" value="F:transferase activity"/>
    <property type="evidence" value="ECO:0007669"/>
    <property type="project" value="UniProtKB-KW"/>
</dbReference>
<dbReference type="Proteomes" id="UP000306585">
    <property type="component" value="Unassembled WGS sequence"/>
</dbReference>
<name>A0A5R9GKT5_9PROT</name>
<dbReference type="SUPFAM" id="SSF53448">
    <property type="entry name" value="Nucleotide-diphospho-sugar transferases"/>
    <property type="match status" value="1"/>
</dbReference>
<sequence length="249" mass="27721">MKISVITAVYNAEKTIADAIESTLAQDYPNVELVVVDGASTDGTTALLEAFRDRINIFISEPDKGIYDALNKGIRHATGDVIGFLHADDLFASTDVLSRVAEVFADDSVEAVYGDLVYVSKAEPDRVIRYWKSGAYSAAKLKHGWMPPHPTFYMRRQLYETHGAFDTSFRIAADYDCMLRMLGEVGVQCAYIPHVLVKMRLGGESNRSLNNIIRKSKEDYRALKKNGVGGVLALCWKNLSKLPQFIMKS</sequence>
<dbReference type="EMBL" id="VBRY01000008">
    <property type="protein sequence ID" value="TLS66750.1"/>
    <property type="molecule type" value="Genomic_DNA"/>
</dbReference>
<dbReference type="PANTHER" id="PTHR43685">
    <property type="entry name" value="GLYCOSYLTRANSFERASE"/>
    <property type="match status" value="1"/>
</dbReference>
<organism evidence="2 3">
    <name type="scientific">Mariprofundus erugo</name>
    <dbReference type="NCBI Taxonomy" id="2528639"/>
    <lineage>
        <taxon>Bacteria</taxon>
        <taxon>Pseudomonadati</taxon>
        <taxon>Pseudomonadota</taxon>
        <taxon>Candidatius Mariprofundia</taxon>
        <taxon>Mariprofundales</taxon>
        <taxon>Mariprofundaceae</taxon>
        <taxon>Mariprofundus</taxon>
    </lineage>
</organism>
<evidence type="ECO:0000313" key="3">
    <source>
        <dbReference type="Proteomes" id="UP000306585"/>
    </source>
</evidence>
<keyword evidence="2" id="KW-0808">Transferase</keyword>
<comment type="caution">
    <text evidence="2">The sequence shown here is derived from an EMBL/GenBank/DDBJ whole genome shotgun (WGS) entry which is preliminary data.</text>
</comment>
<protein>
    <submittedName>
        <fullName evidence="2">Glycosyltransferase</fullName>
    </submittedName>
</protein>
<proteinExistence type="predicted"/>
<gene>
    <name evidence="2" type="ORF">FEF65_09525</name>
</gene>
<dbReference type="InterPro" id="IPR001173">
    <property type="entry name" value="Glyco_trans_2-like"/>
</dbReference>
<evidence type="ECO:0000259" key="1">
    <source>
        <dbReference type="Pfam" id="PF00535"/>
    </source>
</evidence>
<keyword evidence="3" id="KW-1185">Reference proteome</keyword>
<evidence type="ECO:0000313" key="2">
    <source>
        <dbReference type="EMBL" id="TLS66750.1"/>
    </source>
</evidence>
<dbReference type="Pfam" id="PF00535">
    <property type="entry name" value="Glycos_transf_2"/>
    <property type="match status" value="1"/>
</dbReference>
<accession>A0A5R9GKT5</accession>
<dbReference type="InterPro" id="IPR050834">
    <property type="entry name" value="Glycosyltransf_2"/>
</dbReference>
<dbReference type="CDD" id="cd06433">
    <property type="entry name" value="GT_2_WfgS_like"/>
    <property type="match status" value="1"/>
</dbReference>
<dbReference type="RefSeq" id="WP_138239579.1">
    <property type="nucleotide sequence ID" value="NZ_VBRY01000008.1"/>
</dbReference>
<feature type="domain" description="Glycosyltransferase 2-like" evidence="1">
    <location>
        <begin position="4"/>
        <end position="157"/>
    </location>
</feature>